<protein>
    <submittedName>
        <fullName evidence="4">Aspartate racemase</fullName>
    </submittedName>
</protein>
<dbReference type="PANTHER" id="PTHR21198:SF7">
    <property type="entry name" value="ASPARTATE-GLUTAMATE RACEMASE FAMILY"/>
    <property type="match status" value="1"/>
</dbReference>
<proteinExistence type="inferred from homology"/>
<evidence type="ECO:0000313" key="5">
    <source>
        <dbReference type="Proteomes" id="UP000190037"/>
    </source>
</evidence>
<dbReference type="SUPFAM" id="SSF53681">
    <property type="entry name" value="Aspartate/glutamate racemase"/>
    <property type="match status" value="2"/>
</dbReference>
<sequence>MGPAATAEFLRLLAVRVAAGSDREHPRILMLSEPGIPDRTAALLRGDDAPLLPIRQALFTLADWGAELLAVPCNTAHVYIDRFRDRLPVPLVHIVEASVRAAEVASPDGAWLTATAGTVADGIYQRYAQHRGYRLLLPDEARRRRIHAAAVLVKANRLPAAGATLGSAVHELLRIRCLPVISACTELPLAYAHSGLPARFQVSSVDALASACAHALYPDRGPVPGLLSSTAPRAVAGSGSGSTSDPPEGAR</sequence>
<evidence type="ECO:0000256" key="3">
    <source>
        <dbReference type="SAM" id="MobiDB-lite"/>
    </source>
</evidence>
<accession>A0A1T3NNH8</accession>
<dbReference type="InterPro" id="IPR018187">
    <property type="entry name" value="Asp/Glu_racemase_AS_1"/>
</dbReference>
<dbReference type="EMBL" id="MWQN01000003">
    <property type="protein sequence ID" value="OPC78447.1"/>
    <property type="molecule type" value="Genomic_DNA"/>
</dbReference>
<dbReference type="NCBIfam" id="TIGR00035">
    <property type="entry name" value="asp_race"/>
    <property type="match status" value="1"/>
</dbReference>
<dbReference type="PROSITE" id="PS00923">
    <property type="entry name" value="ASP_GLU_RACEMASE_1"/>
    <property type="match status" value="1"/>
</dbReference>
<keyword evidence="2" id="KW-0413">Isomerase</keyword>
<dbReference type="STRING" id="159449.B4N89_36565"/>
<dbReference type="Gene3D" id="3.40.50.1860">
    <property type="match status" value="2"/>
</dbReference>
<dbReference type="InterPro" id="IPR001920">
    <property type="entry name" value="Asp/Glu_race"/>
</dbReference>
<keyword evidence="5" id="KW-1185">Reference proteome</keyword>
<evidence type="ECO:0000256" key="2">
    <source>
        <dbReference type="ARBA" id="ARBA00023235"/>
    </source>
</evidence>
<dbReference type="GO" id="GO:0047661">
    <property type="term" value="F:amino-acid racemase activity"/>
    <property type="evidence" value="ECO:0007669"/>
    <property type="project" value="InterPro"/>
</dbReference>
<comment type="caution">
    <text evidence="4">The sequence shown here is derived from an EMBL/GenBank/DDBJ whole genome shotgun (WGS) entry which is preliminary data.</text>
</comment>
<evidence type="ECO:0000313" key="4">
    <source>
        <dbReference type="EMBL" id="OPC78447.1"/>
    </source>
</evidence>
<dbReference type="AlphaFoldDB" id="A0A1T3NNH8"/>
<dbReference type="InterPro" id="IPR004380">
    <property type="entry name" value="Asp_race"/>
</dbReference>
<dbReference type="OrthoDB" id="9803739at2"/>
<name>A0A1T3NNH8_9ACTN</name>
<feature type="region of interest" description="Disordered" evidence="3">
    <location>
        <begin position="227"/>
        <end position="251"/>
    </location>
</feature>
<dbReference type="Pfam" id="PF01177">
    <property type="entry name" value="Asp_Glu_race"/>
    <property type="match status" value="1"/>
</dbReference>
<gene>
    <name evidence="4" type="ORF">B4N89_36565</name>
</gene>
<dbReference type="InterPro" id="IPR015942">
    <property type="entry name" value="Asp/Glu/hydantoin_racemase"/>
</dbReference>
<comment type="similarity">
    <text evidence="1">Belongs to the aspartate/glutamate racemases family.</text>
</comment>
<dbReference type="eggNOG" id="COG1794">
    <property type="taxonomic scope" value="Bacteria"/>
</dbReference>
<organism evidence="4 5">
    <name type="scientific">Embleya scabrispora</name>
    <dbReference type="NCBI Taxonomy" id="159449"/>
    <lineage>
        <taxon>Bacteria</taxon>
        <taxon>Bacillati</taxon>
        <taxon>Actinomycetota</taxon>
        <taxon>Actinomycetes</taxon>
        <taxon>Kitasatosporales</taxon>
        <taxon>Streptomycetaceae</taxon>
        <taxon>Embleya</taxon>
    </lineage>
</organism>
<dbReference type="PANTHER" id="PTHR21198">
    <property type="entry name" value="GLUTAMATE RACEMASE"/>
    <property type="match status" value="1"/>
</dbReference>
<reference evidence="4 5" key="1">
    <citation type="submission" date="2017-03" db="EMBL/GenBank/DDBJ databases">
        <title>Draft genome sequence of Streptomyces scabrisporus NF3, endophyte isolated from Amphipterygium adstringens.</title>
        <authorList>
            <person name="Vazquez M."/>
            <person name="Ceapa C.D."/>
            <person name="Rodriguez Luna D."/>
            <person name="Sanchez Esquivel S."/>
        </authorList>
    </citation>
    <scope>NUCLEOTIDE SEQUENCE [LARGE SCALE GENOMIC DNA]</scope>
    <source>
        <strain evidence="4 5">NF3</strain>
    </source>
</reference>
<dbReference type="Proteomes" id="UP000190037">
    <property type="component" value="Unassembled WGS sequence"/>
</dbReference>
<evidence type="ECO:0000256" key="1">
    <source>
        <dbReference type="ARBA" id="ARBA00007847"/>
    </source>
</evidence>